<reference evidence="1" key="1">
    <citation type="submission" date="2014-09" db="EMBL/GenBank/DDBJ databases">
        <authorList>
            <person name="Magalhaes I.L.F."/>
            <person name="Oliveira U."/>
            <person name="Santos F.R."/>
            <person name="Vidigal T.H.D.A."/>
            <person name="Brescovit A.D."/>
            <person name="Santos A.J."/>
        </authorList>
    </citation>
    <scope>NUCLEOTIDE SEQUENCE</scope>
    <source>
        <tissue evidence="1">Shoot tissue taken approximately 20 cm above the soil surface</tissue>
    </source>
</reference>
<protein>
    <submittedName>
        <fullName evidence="1">Uncharacterized protein</fullName>
    </submittedName>
</protein>
<reference evidence="1" key="2">
    <citation type="journal article" date="2015" name="Data Brief">
        <title>Shoot transcriptome of the giant reed, Arundo donax.</title>
        <authorList>
            <person name="Barrero R.A."/>
            <person name="Guerrero F.D."/>
            <person name="Moolhuijzen P."/>
            <person name="Goolsby J.A."/>
            <person name="Tidwell J."/>
            <person name="Bellgard S.E."/>
            <person name="Bellgard M.I."/>
        </authorList>
    </citation>
    <scope>NUCLEOTIDE SEQUENCE</scope>
    <source>
        <tissue evidence="1">Shoot tissue taken approximately 20 cm above the soil surface</tissue>
    </source>
</reference>
<organism evidence="1">
    <name type="scientific">Arundo donax</name>
    <name type="common">Giant reed</name>
    <name type="synonym">Donax arundinaceus</name>
    <dbReference type="NCBI Taxonomy" id="35708"/>
    <lineage>
        <taxon>Eukaryota</taxon>
        <taxon>Viridiplantae</taxon>
        <taxon>Streptophyta</taxon>
        <taxon>Embryophyta</taxon>
        <taxon>Tracheophyta</taxon>
        <taxon>Spermatophyta</taxon>
        <taxon>Magnoliopsida</taxon>
        <taxon>Liliopsida</taxon>
        <taxon>Poales</taxon>
        <taxon>Poaceae</taxon>
        <taxon>PACMAD clade</taxon>
        <taxon>Arundinoideae</taxon>
        <taxon>Arundineae</taxon>
        <taxon>Arundo</taxon>
    </lineage>
</organism>
<sequence length="37" mass="4168">MWLRCKGGKSVAFGLIYRQQGHAYHCASLNDQVANML</sequence>
<proteinExistence type="predicted"/>
<accession>A0A0A8ZUN3</accession>
<name>A0A0A8ZUN3_ARUDO</name>
<evidence type="ECO:0000313" key="1">
    <source>
        <dbReference type="EMBL" id="JAD42506.1"/>
    </source>
</evidence>
<dbReference type="AlphaFoldDB" id="A0A0A8ZUN3"/>
<dbReference type="EMBL" id="GBRH01255389">
    <property type="protein sequence ID" value="JAD42506.1"/>
    <property type="molecule type" value="Transcribed_RNA"/>
</dbReference>